<dbReference type="SUPFAM" id="SSF56574">
    <property type="entry name" value="Serpins"/>
    <property type="match status" value="1"/>
</dbReference>
<feature type="domain" description="Serpin" evidence="5">
    <location>
        <begin position="27"/>
        <end position="131"/>
    </location>
</feature>
<evidence type="ECO:0000256" key="4">
    <source>
        <dbReference type="SAM" id="SignalP"/>
    </source>
</evidence>
<sequence length="139" mass="15398">MLQFCLVFSLLTVAFGGNVLPDSQIDKNNDFNMELFAELIKGQGNFVYSGSSVHRLLTLTAMGARGKTAKQLKKILKLNGSDEQIKKDFKALTEQMNGAEDVTVNTAIKAYLAEGIAIEPAFQKTANKYKFQEHSRCCQ</sequence>
<keyword evidence="3" id="KW-0722">Serine protease inhibitor</keyword>
<comment type="similarity">
    <text evidence="1">Belongs to the serpin family.</text>
</comment>
<dbReference type="EMBL" id="JARQZJ010000032">
    <property type="protein sequence ID" value="KAK9874812.1"/>
    <property type="molecule type" value="Genomic_DNA"/>
</dbReference>
<dbReference type="Gene3D" id="3.30.497.10">
    <property type="entry name" value="Antithrombin, subunit I, domain 2"/>
    <property type="match status" value="1"/>
</dbReference>
<feature type="signal peptide" evidence="4">
    <location>
        <begin position="1"/>
        <end position="16"/>
    </location>
</feature>
<evidence type="ECO:0000313" key="7">
    <source>
        <dbReference type="Proteomes" id="UP001431783"/>
    </source>
</evidence>
<keyword evidence="4" id="KW-0732">Signal</keyword>
<dbReference type="InterPro" id="IPR042178">
    <property type="entry name" value="Serpin_sf_1"/>
</dbReference>
<dbReference type="InterPro" id="IPR000215">
    <property type="entry name" value="Serpin_fam"/>
</dbReference>
<comment type="caution">
    <text evidence="6">The sequence shown here is derived from an EMBL/GenBank/DDBJ whole genome shotgun (WGS) entry which is preliminary data.</text>
</comment>
<organism evidence="6 7">
    <name type="scientific">Henosepilachna vigintioctopunctata</name>
    <dbReference type="NCBI Taxonomy" id="420089"/>
    <lineage>
        <taxon>Eukaryota</taxon>
        <taxon>Metazoa</taxon>
        <taxon>Ecdysozoa</taxon>
        <taxon>Arthropoda</taxon>
        <taxon>Hexapoda</taxon>
        <taxon>Insecta</taxon>
        <taxon>Pterygota</taxon>
        <taxon>Neoptera</taxon>
        <taxon>Endopterygota</taxon>
        <taxon>Coleoptera</taxon>
        <taxon>Polyphaga</taxon>
        <taxon>Cucujiformia</taxon>
        <taxon>Coccinelloidea</taxon>
        <taxon>Coccinellidae</taxon>
        <taxon>Epilachninae</taxon>
        <taxon>Epilachnini</taxon>
        <taxon>Henosepilachna</taxon>
    </lineage>
</organism>
<keyword evidence="7" id="KW-1185">Reference proteome</keyword>
<evidence type="ECO:0000313" key="6">
    <source>
        <dbReference type="EMBL" id="KAK9874812.1"/>
    </source>
</evidence>
<gene>
    <name evidence="6" type="ORF">WA026_005620</name>
</gene>
<dbReference type="Proteomes" id="UP001431783">
    <property type="component" value="Unassembled WGS sequence"/>
</dbReference>
<evidence type="ECO:0000256" key="3">
    <source>
        <dbReference type="ARBA" id="ARBA00022900"/>
    </source>
</evidence>
<dbReference type="Pfam" id="PF00079">
    <property type="entry name" value="Serpin"/>
    <property type="match status" value="1"/>
</dbReference>
<dbReference type="PANTHER" id="PTHR11461:SF211">
    <property type="entry name" value="GH10112P-RELATED"/>
    <property type="match status" value="1"/>
</dbReference>
<evidence type="ECO:0000259" key="5">
    <source>
        <dbReference type="Pfam" id="PF00079"/>
    </source>
</evidence>
<dbReference type="AlphaFoldDB" id="A0AAW1TTF3"/>
<evidence type="ECO:0000256" key="1">
    <source>
        <dbReference type="ARBA" id="ARBA00009500"/>
    </source>
</evidence>
<dbReference type="GO" id="GO:0004867">
    <property type="term" value="F:serine-type endopeptidase inhibitor activity"/>
    <property type="evidence" value="ECO:0007669"/>
    <property type="project" value="UniProtKB-KW"/>
</dbReference>
<keyword evidence="2" id="KW-0646">Protease inhibitor</keyword>
<dbReference type="InterPro" id="IPR036186">
    <property type="entry name" value="Serpin_sf"/>
</dbReference>
<reference evidence="6 7" key="1">
    <citation type="submission" date="2023-03" db="EMBL/GenBank/DDBJ databases">
        <title>Genome insight into feeding habits of ladybird beetles.</title>
        <authorList>
            <person name="Li H.-S."/>
            <person name="Huang Y.-H."/>
            <person name="Pang H."/>
        </authorList>
    </citation>
    <scope>NUCLEOTIDE SEQUENCE [LARGE SCALE GENOMIC DNA]</scope>
    <source>
        <strain evidence="6">SYSU_2023b</strain>
        <tissue evidence="6">Whole body</tissue>
    </source>
</reference>
<evidence type="ECO:0000256" key="2">
    <source>
        <dbReference type="ARBA" id="ARBA00022690"/>
    </source>
</evidence>
<dbReference type="InterPro" id="IPR023796">
    <property type="entry name" value="Serpin_dom"/>
</dbReference>
<dbReference type="GO" id="GO:0005615">
    <property type="term" value="C:extracellular space"/>
    <property type="evidence" value="ECO:0007669"/>
    <property type="project" value="InterPro"/>
</dbReference>
<name>A0AAW1TTF3_9CUCU</name>
<feature type="chain" id="PRO_5043542223" description="Serpin domain-containing protein" evidence="4">
    <location>
        <begin position="17"/>
        <end position="139"/>
    </location>
</feature>
<dbReference type="PANTHER" id="PTHR11461">
    <property type="entry name" value="SERINE PROTEASE INHIBITOR, SERPIN"/>
    <property type="match status" value="1"/>
</dbReference>
<protein>
    <recommendedName>
        <fullName evidence="5">Serpin domain-containing protein</fullName>
    </recommendedName>
</protein>
<accession>A0AAW1TTF3</accession>
<proteinExistence type="inferred from homology"/>